<proteinExistence type="predicted"/>
<reference evidence="1 2" key="1">
    <citation type="submission" date="2020-07" db="EMBL/GenBank/DDBJ databases">
        <title>Sequencing the genomes of 1000 actinobacteria strains.</title>
        <authorList>
            <person name="Klenk H.-P."/>
        </authorList>
    </citation>
    <scope>NUCLEOTIDE SEQUENCE [LARGE SCALE GENOMIC DNA]</scope>
    <source>
        <strain evidence="1 2">DSM 45975</strain>
    </source>
</reference>
<dbReference type="EMBL" id="JACGWZ010000013">
    <property type="protein sequence ID" value="MBA8827901.1"/>
    <property type="molecule type" value="Genomic_DNA"/>
</dbReference>
<sequence>MARLVTLTAGVGADADDTERDRLSGMSADFLPPGVGSVVHYAEYDEMGAVVCRAALVTATPDTGGEFDLSSLVVFTEDGSRFLVGIPHGATPEHGAWHWPEWC</sequence>
<comment type="caution">
    <text evidence="1">The sequence shown here is derived from an EMBL/GenBank/DDBJ whole genome shotgun (WGS) entry which is preliminary data.</text>
</comment>
<evidence type="ECO:0000313" key="2">
    <source>
        <dbReference type="Proteomes" id="UP000569329"/>
    </source>
</evidence>
<name>A0A839E9G5_9PSEU</name>
<protein>
    <submittedName>
        <fullName evidence="1">Uncharacterized protein</fullName>
    </submittedName>
</protein>
<evidence type="ECO:0000313" key="1">
    <source>
        <dbReference type="EMBL" id="MBA8827901.1"/>
    </source>
</evidence>
<dbReference type="AlphaFoldDB" id="A0A839E9G5"/>
<dbReference type="Proteomes" id="UP000569329">
    <property type="component" value="Unassembled WGS sequence"/>
</dbReference>
<accession>A0A839E9G5</accession>
<organism evidence="1 2">
    <name type="scientific">Halosaccharopolyspora lacisalsi</name>
    <dbReference type="NCBI Taxonomy" id="1000566"/>
    <lineage>
        <taxon>Bacteria</taxon>
        <taxon>Bacillati</taxon>
        <taxon>Actinomycetota</taxon>
        <taxon>Actinomycetes</taxon>
        <taxon>Pseudonocardiales</taxon>
        <taxon>Pseudonocardiaceae</taxon>
        <taxon>Halosaccharopolyspora</taxon>
    </lineage>
</organism>
<keyword evidence="2" id="KW-1185">Reference proteome</keyword>
<gene>
    <name evidence="1" type="ORF">FHX42_005308</name>
</gene>